<organism evidence="1 2">
    <name type="scientific">Roseibium aquae</name>
    <dbReference type="NCBI Taxonomy" id="1323746"/>
    <lineage>
        <taxon>Bacteria</taxon>
        <taxon>Pseudomonadati</taxon>
        <taxon>Pseudomonadota</taxon>
        <taxon>Alphaproteobacteria</taxon>
        <taxon>Hyphomicrobiales</taxon>
        <taxon>Stappiaceae</taxon>
        <taxon>Roseibium</taxon>
    </lineage>
</organism>
<dbReference type="EMBL" id="BMFA01000017">
    <property type="protein sequence ID" value="GGB62683.1"/>
    <property type="molecule type" value="Genomic_DNA"/>
</dbReference>
<gene>
    <name evidence="1" type="ORF">GCM10011316_38220</name>
</gene>
<protein>
    <submittedName>
        <fullName evidence="1">Uncharacterized protein</fullName>
    </submittedName>
</protein>
<evidence type="ECO:0000313" key="1">
    <source>
        <dbReference type="EMBL" id="GGB62683.1"/>
    </source>
</evidence>
<dbReference type="AlphaFoldDB" id="A0A916X3J8"/>
<sequence length="44" mass="4849">MQGMSERQYAANVGLSRGAIQNARTAERLVLYPDGTPYSRALVH</sequence>
<proteinExistence type="predicted"/>
<accession>A0A916X3J8</accession>
<evidence type="ECO:0000313" key="2">
    <source>
        <dbReference type="Proteomes" id="UP000605148"/>
    </source>
</evidence>
<name>A0A916X3J8_9HYPH</name>
<reference evidence="1" key="2">
    <citation type="submission" date="2020-09" db="EMBL/GenBank/DDBJ databases">
        <authorList>
            <person name="Sun Q."/>
            <person name="Zhou Y."/>
        </authorList>
    </citation>
    <scope>NUCLEOTIDE SEQUENCE</scope>
    <source>
        <strain evidence="1">CGMCC 1.12426</strain>
    </source>
</reference>
<comment type="caution">
    <text evidence="1">The sequence shown here is derived from an EMBL/GenBank/DDBJ whole genome shotgun (WGS) entry which is preliminary data.</text>
</comment>
<keyword evidence="2" id="KW-1185">Reference proteome</keyword>
<dbReference type="Proteomes" id="UP000605148">
    <property type="component" value="Unassembled WGS sequence"/>
</dbReference>
<reference evidence="1" key="1">
    <citation type="journal article" date="2014" name="Int. J. Syst. Evol. Microbiol.">
        <title>Complete genome sequence of Corynebacterium casei LMG S-19264T (=DSM 44701T), isolated from a smear-ripened cheese.</title>
        <authorList>
            <consortium name="US DOE Joint Genome Institute (JGI-PGF)"/>
            <person name="Walter F."/>
            <person name="Albersmeier A."/>
            <person name="Kalinowski J."/>
            <person name="Ruckert C."/>
        </authorList>
    </citation>
    <scope>NUCLEOTIDE SEQUENCE</scope>
    <source>
        <strain evidence="1">CGMCC 1.12426</strain>
    </source>
</reference>